<name>A0ABS4R082_9HYPH</name>
<keyword evidence="3" id="KW-1185">Reference proteome</keyword>
<evidence type="ECO:0000256" key="1">
    <source>
        <dbReference type="SAM" id="SignalP"/>
    </source>
</evidence>
<reference evidence="2 3" key="1">
    <citation type="submission" date="2021-03" db="EMBL/GenBank/DDBJ databases">
        <title>Genomic Encyclopedia of Type Strains, Phase IV (KMG-IV): sequencing the most valuable type-strain genomes for metagenomic binning, comparative biology and taxonomic classification.</title>
        <authorList>
            <person name="Goeker M."/>
        </authorList>
    </citation>
    <scope>NUCLEOTIDE SEQUENCE [LARGE SCALE GENOMIC DNA]</scope>
    <source>
        <strain evidence="2 3">DSM 13372</strain>
    </source>
</reference>
<comment type="caution">
    <text evidence="2">The sequence shown here is derived from an EMBL/GenBank/DDBJ whole genome shotgun (WGS) entry which is preliminary data.</text>
</comment>
<keyword evidence="1" id="KW-0732">Signal</keyword>
<proteinExistence type="predicted"/>
<protein>
    <submittedName>
        <fullName evidence="2">Uncharacterized protein</fullName>
    </submittedName>
</protein>
<evidence type="ECO:0000313" key="3">
    <source>
        <dbReference type="Proteomes" id="UP000730739"/>
    </source>
</evidence>
<feature type="chain" id="PRO_5045798298" evidence="1">
    <location>
        <begin position="28"/>
        <end position="103"/>
    </location>
</feature>
<dbReference type="RefSeq" id="WP_234939356.1">
    <property type="nucleotide sequence ID" value="NZ_JAGILA010000002.1"/>
</dbReference>
<dbReference type="EMBL" id="JAGILA010000002">
    <property type="protein sequence ID" value="MBP2235695.1"/>
    <property type="molecule type" value="Genomic_DNA"/>
</dbReference>
<sequence length="103" mass="12286">MEVAGKIAGLVLTLVAAMTIAAGTAAADPWKDESGHGRWIPRYQERHDWNPRRHYREHRYRSAYKEEYRRGNCKIERKWDADEYKEEIKCKRGRWAPAYDDLY</sequence>
<organism evidence="2 3">
    <name type="scientific">Sinorhizobium kostiense</name>
    <dbReference type="NCBI Taxonomy" id="76747"/>
    <lineage>
        <taxon>Bacteria</taxon>
        <taxon>Pseudomonadati</taxon>
        <taxon>Pseudomonadota</taxon>
        <taxon>Alphaproteobacteria</taxon>
        <taxon>Hyphomicrobiales</taxon>
        <taxon>Rhizobiaceae</taxon>
        <taxon>Sinorhizobium/Ensifer group</taxon>
        <taxon>Sinorhizobium</taxon>
    </lineage>
</organism>
<gene>
    <name evidence="2" type="ORF">J2Z31_002187</name>
</gene>
<evidence type="ECO:0000313" key="2">
    <source>
        <dbReference type="EMBL" id="MBP2235695.1"/>
    </source>
</evidence>
<feature type="signal peptide" evidence="1">
    <location>
        <begin position="1"/>
        <end position="27"/>
    </location>
</feature>
<accession>A0ABS4R082</accession>
<dbReference type="Proteomes" id="UP000730739">
    <property type="component" value="Unassembled WGS sequence"/>
</dbReference>